<comment type="pathway">
    <text evidence="11">Protein modification.</text>
</comment>
<dbReference type="GO" id="GO:0000139">
    <property type="term" value="C:Golgi membrane"/>
    <property type="evidence" value="ECO:0007669"/>
    <property type="project" value="UniProtKB-SubCell"/>
</dbReference>
<evidence type="ECO:0000256" key="2">
    <source>
        <dbReference type="ARBA" id="ARBA00008661"/>
    </source>
</evidence>
<evidence type="ECO:0000256" key="8">
    <source>
        <dbReference type="ARBA" id="ARBA00023034"/>
    </source>
</evidence>
<keyword evidence="6 12" id="KW-0735">Signal-anchor</keyword>
<evidence type="ECO:0000256" key="3">
    <source>
        <dbReference type="ARBA" id="ARBA00022676"/>
    </source>
</evidence>
<keyword evidence="5 12" id="KW-0812">Transmembrane</keyword>
<accession>A0A3B3RE36</accession>
<keyword evidence="9 12" id="KW-0472">Membrane</keyword>
<dbReference type="AlphaFoldDB" id="A0A3B3RE36"/>
<dbReference type="InterPro" id="IPR002659">
    <property type="entry name" value="Glyco_trans_31"/>
</dbReference>
<dbReference type="Pfam" id="PF01762">
    <property type="entry name" value="Galactosyl_T"/>
    <property type="match status" value="1"/>
</dbReference>
<dbReference type="EC" id="2.4.1.-" evidence="12"/>
<sequence length="415" mass="47955">MRPFCRQRTFKCPLCIMVLMLVLGIIFLSMDLMANQPDLGTLISSDLFFIGKIQHDSVTETALPDYKCVPKNDSEGSIPQHLPEAHREFLRFRHCRLFRKLLSPTDCEGDLFLLLAIKSTAVQIDRRMALRSTWGKYGLVGGKRVKLVFLMGRSKDMVKGYMLQRLLEYENEQFGDILQWDFADTFFNLTLKEIHFLRWFNAKCQTAQFVMKGDDDVFAHTGNLVEFLKEYSPSKHLFVGDVITPAFPIRDPKDKYYIPEELYREPEYPPYAGGGGYLMSRWTVIHLNQAAQSTDLFPIDDVFVGMCLLKMNVTLVFHNGFKTFGYRQHITPFNPCIYKNLMVVHKLNTTEQWTMWSLGRGWYGAYPGGYGRKAGNNPAWGATPSQGLFDIQFRKYRQTEYSKHTIPTRLVFGSL</sequence>
<keyword evidence="10" id="KW-0325">Glycoprotein</keyword>
<evidence type="ECO:0000256" key="10">
    <source>
        <dbReference type="ARBA" id="ARBA00023180"/>
    </source>
</evidence>
<evidence type="ECO:0000256" key="9">
    <source>
        <dbReference type="ARBA" id="ARBA00023136"/>
    </source>
</evidence>
<dbReference type="GO" id="GO:0016266">
    <property type="term" value="P:protein O-linked glycosylation via N-acetyl-galactosamine"/>
    <property type="evidence" value="ECO:0007669"/>
    <property type="project" value="UniProtKB-ARBA"/>
</dbReference>
<evidence type="ECO:0000256" key="1">
    <source>
        <dbReference type="ARBA" id="ARBA00004323"/>
    </source>
</evidence>
<dbReference type="FunFam" id="3.90.550.50:FF:000009">
    <property type="entry name" value="Hexosyltransferase"/>
    <property type="match status" value="1"/>
</dbReference>
<reference evidence="13" key="2">
    <citation type="submission" date="2025-09" db="UniProtKB">
        <authorList>
            <consortium name="Ensembl"/>
        </authorList>
    </citation>
    <scope>IDENTIFICATION</scope>
</reference>
<comment type="subcellular location">
    <subcellularLocation>
        <location evidence="1 12">Golgi apparatus membrane</location>
        <topology evidence="1 12">Single-pass type II membrane protein</topology>
    </subcellularLocation>
</comment>
<keyword evidence="8 12" id="KW-0333">Golgi apparatus</keyword>
<dbReference type="GO" id="GO:0008532">
    <property type="term" value="F:N-acetyllactosaminide beta-1,3-N-acetylglucosaminyltransferase activity"/>
    <property type="evidence" value="ECO:0007669"/>
    <property type="project" value="TreeGrafter"/>
</dbReference>
<dbReference type="PANTHER" id="PTHR11214">
    <property type="entry name" value="BETA-1,3-N-ACETYLGLUCOSAMINYLTRANSFERASE"/>
    <property type="match status" value="1"/>
</dbReference>
<dbReference type="PANTHER" id="PTHR11214:SF368">
    <property type="entry name" value="N-ACETYLLACTOSAMINIDE BETA-1,3-N-ACETYLGLUCOSAMINYLTRANSFERASE 4"/>
    <property type="match status" value="1"/>
</dbReference>
<dbReference type="Gene3D" id="3.90.550.50">
    <property type="match status" value="1"/>
</dbReference>
<proteinExistence type="inferred from homology"/>
<evidence type="ECO:0000256" key="4">
    <source>
        <dbReference type="ARBA" id="ARBA00022679"/>
    </source>
</evidence>
<dbReference type="STRING" id="1676925.ENSPKIP00000016644"/>
<dbReference type="GO" id="GO:0008499">
    <property type="term" value="F:N-acetyl-beta-D-glucosaminide beta-(1,3)-galactosyltransferase activity"/>
    <property type="evidence" value="ECO:0007669"/>
    <property type="project" value="UniProtKB-ARBA"/>
</dbReference>
<dbReference type="Ensembl" id="ENSPKIT00000041141.1">
    <property type="protein sequence ID" value="ENSPKIP00000016644.1"/>
    <property type="gene ID" value="ENSPKIG00000002885.1"/>
</dbReference>
<dbReference type="GO" id="GO:0030311">
    <property type="term" value="P:poly-N-acetyllactosamine biosynthetic process"/>
    <property type="evidence" value="ECO:0007669"/>
    <property type="project" value="TreeGrafter"/>
</dbReference>
<keyword evidence="14" id="KW-1185">Reference proteome</keyword>
<feature type="transmembrane region" description="Helical" evidence="12">
    <location>
        <begin position="12"/>
        <end position="30"/>
    </location>
</feature>
<evidence type="ECO:0000256" key="6">
    <source>
        <dbReference type="ARBA" id="ARBA00022968"/>
    </source>
</evidence>
<dbReference type="Proteomes" id="UP000261540">
    <property type="component" value="Unplaced"/>
</dbReference>
<reference evidence="13" key="1">
    <citation type="submission" date="2025-08" db="UniProtKB">
        <authorList>
            <consortium name="Ensembl"/>
        </authorList>
    </citation>
    <scope>IDENTIFICATION</scope>
</reference>
<organism evidence="13 14">
    <name type="scientific">Paramormyrops kingsleyae</name>
    <dbReference type="NCBI Taxonomy" id="1676925"/>
    <lineage>
        <taxon>Eukaryota</taxon>
        <taxon>Metazoa</taxon>
        <taxon>Chordata</taxon>
        <taxon>Craniata</taxon>
        <taxon>Vertebrata</taxon>
        <taxon>Euteleostomi</taxon>
        <taxon>Actinopterygii</taxon>
        <taxon>Neopterygii</taxon>
        <taxon>Teleostei</taxon>
        <taxon>Osteoglossocephala</taxon>
        <taxon>Osteoglossomorpha</taxon>
        <taxon>Osteoglossiformes</taxon>
        <taxon>Mormyridae</taxon>
        <taxon>Paramormyrops</taxon>
    </lineage>
</organism>
<protein>
    <recommendedName>
        <fullName evidence="12">Hexosyltransferase</fullName>
        <ecNumber evidence="12">2.4.1.-</ecNumber>
    </recommendedName>
</protein>
<evidence type="ECO:0000313" key="14">
    <source>
        <dbReference type="Proteomes" id="UP000261540"/>
    </source>
</evidence>
<evidence type="ECO:0000256" key="7">
    <source>
        <dbReference type="ARBA" id="ARBA00022989"/>
    </source>
</evidence>
<keyword evidence="7 12" id="KW-1133">Transmembrane helix</keyword>
<keyword evidence="4" id="KW-0808">Transferase</keyword>
<evidence type="ECO:0000313" key="13">
    <source>
        <dbReference type="Ensembl" id="ENSPKIP00000016644.1"/>
    </source>
</evidence>
<comment type="similarity">
    <text evidence="2 12">Belongs to the glycosyltransferase 31 family.</text>
</comment>
<dbReference type="GeneTree" id="ENSGT00940000162236"/>
<name>A0A3B3RE36_9TELE</name>
<evidence type="ECO:0000256" key="5">
    <source>
        <dbReference type="ARBA" id="ARBA00022692"/>
    </source>
</evidence>
<keyword evidence="3 12" id="KW-0328">Glycosyltransferase</keyword>
<evidence type="ECO:0000256" key="12">
    <source>
        <dbReference type="RuleBase" id="RU363063"/>
    </source>
</evidence>
<evidence type="ECO:0000256" key="11">
    <source>
        <dbReference type="ARBA" id="ARBA00043952"/>
    </source>
</evidence>